<comment type="similarity">
    <text evidence="1">Belongs to the protein kinase superfamily.</text>
</comment>
<dbReference type="PANTHER" id="PTHR12984:SF15">
    <property type="entry name" value="PROTEIN-ASSOCIATING WITH THE CARBOXYL-TERMINAL DOMAIN OF EZRIN"/>
    <property type="match status" value="1"/>
</dbReference>
<keyword evidence="5" id="KW-1185">Reference proteome</keyword>
<reference evidence="4" key="2">
    <citation type="submission" date="2020-12" db="EMBL/GenBank/DDBJ databases">
        <authorList>
            <person name="Kanost M."/>
        </authorList>
    </citation>
    <scope>NUCLEOTIDE SEQUENCE</scope>
</reference>
<protein>
    <recommendedName>
        <fullName evidence="3">Protein kinase domain-containing protein</fullName>
    </recommendedName>
</protein>
<name>A0A921ZSM0_MANSE</name>
<evidence type="ECO:0000259" key="3">
    <source>
        <dbReference type="PROSITE" id="PS50011"/>
    </source>
</evidence>
<feature type="domain" description="Protein kinase" evidence="3">
    <location>
        <begin position="45"/>
        <end position="276"/>
    </location>
</feature>
<dbReference type="EMBL" id="JH668984">
    <property type="protein sequence ID" value="KAG6463422.1"/>
    <property type="molecule type" value="Genomic_DNA"/>
</dbReference>
<evidence type="ECO:0000313" key="5">
    <source>
        <dbReference type="Proteomes" id="UP000791440"/>
    </source>
</evidence>
<dbReference type="InterPro" id="IPR051177">
    <property type="entry name" value="CIK-Related_Protein"/>
</dbReference>
<dbReference type="SMART" id="SM00220">
    <property type="entry name" value="S_TKc"/>
    <property type="match status" value="1"/>
</dbReference>
<feature type="region of interest" description="Disordered" evidence="2">
    <location>
        <begin position="450"/>
        <end position="477"/>
    </location>
</feature>
<evidence type="ECO:0000256" key="1">
    <source>
        <dbReference type="ARBA" id="ARBA00038349"/>
    </source>
</evidence>
<dbReference type="InterPro" id="IPR000719">
    <property type="entry name" value="Prot_kinase_dom"/>
</dbReference>
<dbReference type="GO" id="GO:0005524">
    <property type="term" value="F:ATP binding"/>
    <property type="evidence" value="ECO:0007669"/>
    <property type="project" value="InterPro"/>
</dbReference>
<dbReference type="AlphaFoldDB" id="A0A921ZSM0"/>
<evidence type="ECO:0000256" key="2">
    <source>
        <dbReference type="SAM" id="MobiDB-lite"/>
    </source>
</evidence>
<dbReference type="PANTHER" id="PTHR12984">
    <property type="entry name" value="SCY1-RELATED S/T PROTEIN KINASE-LIKE"/>
    <property type="match status" value="1"/>
</dbReference>
<gene>
    <name evidence="4" type="ORF">O3G_MSEX013864</name>
</gene>
<proteinExistence type="inferred from homology"/>
<sequence>MMGNESSQLSGLEIEEKAVEITDFWCHYQAKINDSCRYFSLKSDGSVSVFKGEAAAGPLWAISTPLEKFSNVRPIRFIFSYIIKIRLPTVSLLQNLLKYRHPCIVRYISAWQQRSTLHLATEYVQPLSQVLNSLTPLQICIGLNNILRALVFLHEQAGMSHNNVSISAIYVTGDGQWKLGGLQYLCPFTELTSAYLKHARLHRYDKAVDPNEDSYEITTKVDQYSFAVLVDDVFKGKNNDEVPYLKEFKSFCRDTLQHQNPAKRTNLSEVLQHNFFNHEFITIYKFLSFLPLKSEEEKADFFSHILDTLKCYDEETVAKQLSGLLLSRLAMLDQTARKDVIPFILKPKNDRVQNGENSGFFNLTVFKGHVKPRLMQLFGVRDSQIRMLLLTHFSKFVQVFTHEELSHHILPELLLGIKDIDDTLVASTLVCLSELVPILGADTVIGGKRSKLFTDGRPNPKTKLPISQLTRSPERKKSLRDLPCSEDVFEHSELNTFDNPLILNERPSPVGGESMEDEIITKESSTSKVDSEADWSDWENTNRQLTVIEPDSTISPPLNDEQLIQLEPAAADPLLKNDFIPKEDLIAKKTLLQKAALNAKKNILDISELDIKNQKSDYFKKNTDEFDFFADMMPVIEKPAVVSVDTSEIAQGLSSKLNFVPDENLDESEGWGENWND</sequence>
<accession>A0A921ZSM0</accession>
<dbReference type="PROSITE" id="PS50011">
    <property type="entry name" value="PROTEIN_KINASE_DOM"/>
    <property type="match status" value="1"/>
</dbReference>
<comment type="caution">
    <text evidence="4">The sequence shown here is derived from an EMBL/GenBank/DDBJ whole genome shotgun (WGS) entry which is preliminary data.</text>
</comment>
<evidence type="ECO:0000313" key="4">
    <source>
        <dbReference type="EMBL" id="KAG6463422.1"/>
    </source>
</evidence>
<organism evidence="4 5">
    <name type="scientific">Manduca sexta</name>
    <name type="common">Tobacco hawkmoth</name>
    <name type="synonym">Tobacco hornworm</name>
    <dbReference type="NCBI Taxonomy" id="7130"/>
    <lineage>
        <taxon>Eukaryota</taxon>
        <taxon>Metazoa</taxon>
        <taxon>Ecdysozoa</taxon>
        <taxon>Arthropoda</taxon>
        <taxon>Hexapoda</taxon>
        <taxon>Insecta</taxon>
        <taxon>Pterygota</taxon>
        <taxon>Neoptera</taxon>
        <taxon>Endopterygota</taxon>
        <taxon>Lepidoptera</taxon>
        <taxon>Glossata</taxon>
        <taxon>Ditrysia</taxon>
        <taxon>Bombycoidea</taxon>
        <taxon>Sphingidae</taxon>
        <taxon>Sphinginae</taxon>
        <taxon>Sphingini</taxon>
        <taxon>Manduca</taxon>
    </lineage>
</organism>
<dbReference type="Proteomes" id="UP000791440">
    <property type="component" value="Unassembled WGS sequence"/>
</dbReference>
<dbReference type="GO" id="GO:0004672">
    <property type="term" value="F:protein kinase activity"/>
    <property type="evidence" value="ECO:0007669"/>
    <property type="project" value="InterPro"/>
</dbReference>
<reference evidence="4" key="1">
    <citation type="journal article" date="2016" name="Insect Biochem. Mol. Biol.">
        <title>Multifaceted biological insights from a draft genome sequence of the tobacco hornworm moth, Manduca sexta.</title>
        <authorList>
            <person name="Kanost M.R."/>
            <person name="Arrese E.L."/>
            <person name="Cao X."/>
            <person name="Chen Y.R."/>
            <person name="Chellapilla S."/>
            <person name="Goldsmith M.R."/>
            <person name="Grosse-Wilde E."/>
            <person name="Heckel D.G."/>
            <person name="Herndon N."/>
            <person name="Jiang H."/>
            <person name="Papanicolaou A."/>
            <person name="Qu J."/>
            <person name="Soulages J.L."/>
            <person name="Vogel H."/>
            <person name="Walters J."/>
            <person name="Waterhouse R.M."/>
            <person name="Ahn S.J."/>
            <person name="Almeida F.C."/>
            <person name="An C."/>
            <person name="Aqrawi P."/>
            <person name="Bretschneider A."/>
            <person name="Bryant W.B."/>
            <person name="Bucks S."/>
            <person name="Chao H."/>
            <person name="Chevignon G."/>
            <person name="Christen J.M."/>
            <person name="Clarke D.F."/>
            <person name="Dittmer N.T."/>
            <person name="Ferguson L.C.F."/>
            <person name="Garavelou S."/>
            <person name="Gordon K.H.J."/>
            <person name="Gunaratna R.T."/>
            <person name="Han Y."/>
            <person name="Hauser F."/>
            <person name="He Y."/>
            <person name="Heidel-Fischer H."/>
            <person name="Hirsh A."/>
            <person name="Hu Y."/>
            <person name="Jiang H."/>
            <person name="Kalra D."/>
            <person name="Klinner C."/>
            <person name="Konig C."/>
            <person name="Kovar C."/>
            <person name="Kroll A.R."/>
            <person name="Kuwar S.S."/>
            <person name="Lee S.L."/>
            <person name="Lehman R."/>
            <person name="Li K."/>
            <person name="Li Z."/>
            <person name="Liang H."/>
            <person name="Lovelace S."/>
            <person name="Lu Z."/>
            <person name="Mansfield J.H."/>
            <person name="McCulloch K.J."/>
            <person name="Mathew T."/>
            <person name="Morton B."/>
            <person name="Muzny D.M."/>
            <person name="Neunemann D."/>
            <person name="Ongeri F."/>
            <person name="Pauchet Y."/>
            <person name="Pu L.L."/>
            <person name="Pyrousis I."/>
            <person name="Rao X.J."/>
            <person name="Redding A."/>
            <person name="Roesel C."/>
            <person name="Sanchez-Gracia A."/>
            <person name="Schaack S."/>
            <person name="Shukla A."/>
            <person name="Tetreau G."/>
            <person name="Wang Y."/>
            <person name="Xiong G.H."/>
            <person name="Traut W."/>
            <person name="Walsh T.K."/>
            <person name="Worley K.C."/>
            <person name="Wu D."/>
            <person name="Wu W."/>
            <person name="Wu Y.Q."/>
            <person name="Zhang X."/>
            <person name="Zou Z."/>
            <person name="Zucker H."/>
            <person name="Briscoe A.D."/>
            <person name="Burmester T."/>
            <person name="Clem R.J."/>
            <person name="Feyereisen R."/>
            <person name="Grimmelikhuijzen C.J.P."/>
            <person name="Hamodrakas S.J."/>
            <person name="Hansson B.S."/>
            <person name="Huguet E."/>
            <person name="Jermiin L.S."/>
            <person name="Lan Q."/>
            <person name="Lehman H.K."/>
            <person name="Lorenzen M."/>
            <person name="Merzendorfer H."/>
            <person name="Michalopoulos I."/>
            <person name="Morton D.B."/>
            <person name="Muthukrishnan S."/>
            <person name="Oakeshott J.G."/>
            <person name="Palmer W."/>
            <person name="Park Y."/>
            <person name="Passarelli A.L."/>
            <person name="Rozas J."/>
            <person name="Schwartz L.M."/>
            <person name="Smith W."/>
            <person name="Southgate A."/>
            <person name="Vilcinskas A."/>
            <person name="Vogt R."/>
            <person name="Wang P."/>
            <person name="Werren J."/>
            <person name="Yu X.Q."/>
            <person name="Zhou J.J."/>
            <person name="Brown S.J."/>
            <person name="Scherer S.E."/>
            <person name="Richards S."/>
            <person name="Blissard G.W."/>
        </authorList>
    </citation>
    <scope>NUCLEOTIDE SEQUENCE</scope>
</reference>